<evidence type="ECO:0008006" key="2">
    <source>
        <dbReference type="Google" id="ProtNLM"/>
    </source>
</evidence>
<evidence type="ECO:0000313" key="1">
    <source>
        <dbReference type="EMBL" id="SBW08645.1"/>
    </source>
</evidence>
<protein>
    <recommendedName>
        <fullName evidence="2">Lipoprotein</fullName>
    </recommendedName>
</protein>
<dbReference type="RefSeq" id="WP_296952228.1">
    <property type="nucleotide sequence ID" value="NZ_LT599021.1"/>
</dbReference>
<dbReference type="InterPro" id="IPR041662">
    <property type="entry name" value="SusD-like_2"/>
</dbReference>
<proteinExistence type="predicted"/>
<dbReference type="Gene3D" id="1.25.40.390">
    <property type="match status" value="1"/>
</dbReference>
<dbReference type="PROSITE" id="PS51257">
    <property type="entry name" value="PROKAR_LIPOPROTEIN"/>
    <property type="match status" value="1"/>
</dbReference>
<dbReference type="EMBL" id="FLUL01000001">
    <property type="protein sequence ID" value="SBW08645.1"/>
    <property type="molecule type" value="Genomic_DNA"/>
</dbReference>
<dbReference type="InterPro" id="IPR011990">
    <property type="entry name" value="TPR-like_helical_dom_sf"/>
</dbReference>
<name>A0A212KAX7_9BACT</name>
<organism evidence="1">
    <name type="scientific">uncultured Dysgonomonas sp</name>
    <dbReference type="NCBI Taxonomy" id="206096"/>
    <lineage>
        <taxon>Bacteria</taxon>
        <taxon>Pseudomonadati</taxon>
        <taxon>Bacteroidota</taxon>
        <taxon>Bacteroidia</taxon>
        <taxon>Bacteroidales</taxon>
        <taxon>Dysgonomonadaceae</taxon>
        <taxon>Dysgonomonas</taxon>
        <taxon>environmental samples</taxon>
    </lineage>
</organism>
<dbReference type="Pfam" id="PF12771">
    <property type="entry name" value="SusD-like_2"/>
    <property type="match status" value="1"/>
</dbReference>
<dbReference type="AlphaFoldDB" id="A0A212KAX7"/>
<gene>
    <name evidence="1" type="ORF">KL86DYS2_13423</name>
</gene>
<dbReference type="SUPFAM" id="SSF48452">
    <property type="entry name" value="TPR-like"/>
    <property type="match status" value="1"/>
</dbReference>
<accession>A0A212KAX7</accession>
<sequence>MKKIIISIMLVVGLVSCNDYLDVNKDPNNPETTTNELLIPSGQAYIAAVVGGDLHNTACFFSQYLEQAPEANQYNTLCEYRFSTDLFNRSYSNIYAGALKDLETVRFQSDKNPSDYYVATVLRAYILQVVVDYLDKAPYTEALQGNKNPMPKWDNGQDIYAGILKELDDAEAKLDGKSLISADVILGKDVSKWVKFANALRLKIYMRASNVQDNSAKIKALIDENNFFTGDVKFDMFSNEANKRNPWYETNFVKLANNHVGSYPIISYLKETEDPRLPILFKKATGPADYVGMLPGSKTRLTANKNSAYSFPNASATVPVYFYTQSELQLFLSEAYLRFYNNDTKAKEAYEAAIRANFTTRGMSDDASVIYGVGKLAAWNSGAGIDAKLKLIGTQKWVALCMVNNTEAWSEIRRMGYPALSTSTASDINSNPSVYKPGELICPWVNSLGNKLVKVLYYPSVAANLNDNTPDRTDLTEKVWWEKN</sequence>
<reference evidence="1" key="1">
    <citation type="submission" date="2016-04" db="EMBL/GenBank/DDBJ databases">
        <authorList>
            <person name="Evans L.H."/>
            <person name="Alamgir A."/>
            <person name="Owens N."/>
            <person name="Weber N.D."/>
            <person name="Virtaneva K."/>
            <person name="Barbian K."/>
            <person name="Babar A."/>
            <person name="Rosenke K."/>
        </authorList>
    </citation>
    <scope>NUCLEOTIDE SEQUENCE</scope>
    <source>
        <strain evidence="1">86-2</strain>
    </source>
</reference>